<proteinExistence type="predicted"/>
<reference evidence="2" key="1">
    <citation type="journal article" date="2009" name="PLoS ONE">
        <title>Methylobacterium genome sequences: a reference blueprint to investigate microbial metabolism of C1 compounds from natural and industrial sources.</title>
        <authorList>
            <person name="Vuilleumier S."/>
            <person name="Chistoserdova L."/>
            <person name="Lee M.-C."/>
            <person name="Bringel F."/>
            <person name="Lajus A."/>
            <person name="Zhou Y."/>
            <person name="Gourion B."/>
            <person name="Barbe V."/>
            <person name="Chang J."/>
            <person name="Cruveiller S."/>
            <person name="Dossat C."/>
            <person name="Gillett W."/>
            <person name="Gruffaz C."/>
            <person name="Haugen E."/>
            <person name="Hourcade E."/>
            <person name="Levy R."/>
            <person name="Mangenot S."/>
            <person name="Muller E."/>
            <person name="Nadalig T."/>
            <person name="Pagni M."/>
            <person name="Penny C."/>
            <person name="Peyraud R."/>
            <person name="Robinson D.G."/>
            <person name="Roche D."/>
            <person name="Rouy Z."/>
            <person name="Saenampechek C."/>
            <person name="Salvignol G."/>
            <person name="Vallenet D."/>
            <person name="Wu Z."/>
            <person name="Marx C.J."/>
            <person name="Vorholt J.A."/>
            <person name="Olson M.V."/>
            <person name="Kaul R."/>
            <person name="Weissenbach J."/>
            <person name="Medigue C."/>
            <person name="Lidstrom M.E."/>
        </authorList>
    </citation>
    <scope>NUCLEOTIDE SEQUENCE [LARGE SCALE GENOMIC DNA]</scope>
    <source>
        <strain evidence="2">DSM 6343 / CIP 106787 / DM4</strain>
    </source>
</reference>
<evidence type="ECO:0000313" key="1">
    <source>
        <dbReference type="EMBL" id="CAX22505.1"/>
    </source>
</evidence>
<protein>
    <submittedName>
        <fullName evidence="1">Uncharacterized protein</fullName>
    </submittedName>
</protein>
<dbReference type="KEGG" id="mdi:METDI0873"/>
<dbReference type="Proteomes" id="UP000008070">
    <property type="component" value="Chromosome"/>
</dbReference>
<gene>
    <name evidence="1" type="ORF">METD_I0873</name>
</gene>
<accession>C7CCF8</accession>
<dbReference type="AlphaFoldDB" id="C7CCF8"/>
<dbReference type="HOGENOM" id="CLU_3045202_0_0_5"/>
<name>C7CCF8_METED</name>
<organism evidence="1 2">
    <name type="scientific">Methylorubrum extorquens (strain DSM 6343 / CIP 106787 / DM4)</name>
    <name type="common">Methylobacterium extorquens</name>
    <dbReference type="NCBI Taxonomy" id="661410"/>
    <lineage>
        <taxon>Bacteria</taxon>
        <taxon>Pseudomonadati</taxon>
        <taxon>Pseudomonadota</taxon>
        <taxon>Alphaproteobacteria</taxon>
        <taxon>Hyphomicrobiales</taxon>
        <taxon>Methylobacteriaceae</taxon>
        <taxon>Methylorubrum</taxon>
    </lineage>
</organism>
<dbReference type="EMBL" id="FP103042">
    <property type="protein sequence ID" value="CAX22505.1"/>
    <property type="molecule type" value="Genomic_DNA"/>
</dbReference>
<evidence type="ECO:0000313" key="2">
    <source>
        <dbReference type="Proteomes" id="UP000008070"/>
    </source>
</evidence>
<sequence>MQGSKGIEFANKRSVEFVHGDRSITYMSQRAVSEQLALWFDAQHTRTITPVVHL</sequence>